<comment type="caution">
    <text evidence="3">The sequence shown here is derived from an EMBL/GenBank/DDBJ whole genome shotgun (WGS) entry which is preliminary data.</text>
</comment>
<evidence type="ECO:0000313" key="4">
    <source>
        <dbReference type="Proteomes" id="UP001296104"/>
    </source>
</evidence>
<dbReference type="SUPFAM" id="SSF51445">
    <property type="entry name" value="(Trans)glycosidases"/>
    <property type="match status" value="1"/>
</dbReference>
<proteinExistence type="predicted"/>
<protein>
    <submittedName>
        <fullName evidence="3">Glycoside hydrolase family 18</fullName>
    </submittedName>
</protein>
<accession>A0AAI9EBK0</accession>
<keyword evidence="2" id="KW-0732">Signal</keyword>
<feature type="signal peptide" evidence="2">
    <location>
        <begin position="1"/>
        <end position="18"/>
    </location>
</feature>
<organism evidence="3 4">
    <name type="scientific">Lecanosticta acicola</name>
    <dbReference type="NCBI Taxonomy" id="111012"/>
    <lineage>
        <taxon>Eukaryota</taxon>
        <taxon>Fungi</taxon>
        <taxon>Dikarya</taxon>
        <taxon>Ascomycota</taxon>
        <taxon>Pezizomycotina</taxon>
        <taxon>Dothideomycetes</taxon>
        <taxon>Dothideomycetidae</taxon>
        <taxon>Mycosphaerellales</taxon>
        <taxon>Mycosphaerellaceae</taxon>
        <taxon>Lecanosticta</taxon>
    </lineage>
</organism>
<dbReference type="Proteomes" id="UP001296104">
    <property type="component" value="Unassembled WGS sequence"/>
</dbReference>
<dbReference type="PROSITE" id="PS01095">
    <property type="entry name" value="GH18_1"/>
    <property type="match status" value="1"/>
</dbReference>
<name>A0AAI9EBK0_9PEZI</name>
<dbReference type="InterPro" id="IPR017853">
    <property type="entry name" value="GH"/>
</dbReference>
<sequence length="389" mass="43330">MNTFPITLLSLLADLVFAAESQRPYATPLVPFTTTNTSQTLPSVTRRPFTTPLVPLPPLTSNKLHSGSATTSNPKVPANTNSPKAPLNVAYIAYGYQDQWAGNTDTSKPPIDILPLAQRNSTVDALFINPCSLESQTPSAPSCHGWPFPVSQYWTQIWPMYQEVQAQGILLSASFGGFGSDTFHLLAQDWEKYYPPIPTFLRQNKFDGIDLDIEPSFENSYVPHLSLALQLVNSLRNDMGPEFLITLCPIDSDMYEFRNRKFSGFSTWELDQYATTRDSHGNAMKSINFFTPQFYEGGGEPSVGYYEELIGNGGWDPRRVAMLVLTSHDYRGYMNLSEIEGMAKGLRERYGDGTFGGVGGYEYARAGETDGVERWEWYEQIGEALGLAP</sequence>
<dbReference type="InterPro" id="IPR001579">
    <property type="entry name" value="Glyco_hydro_18_chit_AS"/>
</dbReference>
<feature type="compositionally biased region" description="Low complexity" evidence="1">
    <location>
        <begin position="44"/>
        <end position="53"/>
    </location>
</feature>
<keyword evidence="3" id="KW-0378">Hydrolase</keyword>
<dbReference type="GO" id="GO:0004553">
    <property type="term" value="F:hydrolase activity, hydrolyzing O-glycosyl compounds"/>
    <property type="evidence" value="ECO:0007669"/>
    <property type="project" value="InterPro"/>
</dbReference>
<evidence type="ECO:0000256" key="2">
    <source>
        <dbReference type="SAM" id="SignalP"/>
    </source>
</evidence>
<dbReference type="GO" id="GO:0005975">
    <property type="term" value="P:carbohydrate metabolic process"/>
    <property type="evidence" value="ECO:0007669"/>
    <property type="project" value="InterPro"/>
</dbReference>
<reference evidence="3" key="1">
    <citation type="submission" date="2023-11" db="EMBL/GenBank/DDBJ databases">
        <authorList>
            <person name="Alioto T."/>
            <person name="Alioto T."/>
            <person name="Gomez Garrido J."/>
        </authorList>
    </citation>
    <scope>NUCLEOTIDE SEQUENCE</scope>
</reference>
<dbReference type="Gene3D" id="3.20.20.80">
    <property type="entry name" value="Glycosidases"/>
    <property type="match status" value="1"/>
</dbReference>
<feature type="compositionally biased region" description="Polar residues" evidence="1">
    <location>
        <begin position="61"/>
        <end position="81"/>
    </location>
</feature>
<gene>
    <name evidence="3" type="ORF">LECACI_7A005555</name>
</gene>
<dbReference type="EMBL" id="CAVMBE010000036">
    <property type="protein sequence ID" value="CAK4030397.1"/>
    <property type="molecule type" value="Genomic_DNA"/>
</dbReference>
<evidence type="ECO:0000256" key="1">
    <source>
        <dbReference type="SAM" id="MobiDB-lite"/>
    </source>
</evidence>
<feature type="region of interest" description="Disordered" evidence="1">
    <location>
        <begin position="40"/>
        <end position="81"/>
    </location>
</feature>
<keyword evidence="4" id="KW-1185">Reference proteome</keyword>
<feature type="chain" id="PRO_5042580484" evidence="2">
    <location>
        <begin position="19"/>
        <end position="389"/>
    </location>
</feature>
<dbReference type="AlphaFoldDB" id="A0AAI9EBK0"/>
<evidence type="ECO:0000313" key="3">
    <source>
        <dbReference type="EMBL" id="CAK4030397.1"/>
    </source>
</evidence>